<dbReference type="PANTHER" id="PTHR34773">
    <property type="entry name" value="FLAGELLAR SECRETION CHAPERONE FLIS"/>
    <property type="match status" value="1"/>
</dbReference>
<evidence type="ECO:0000256" key="2">
    <source>
        <dbReference type="ARBA" id="ARBA00008787"/>
    </source>
</evidence>
<dbReference type="Proteomes" id="UP000023268">
    <property type="component" value="Unassembled WGS sequence"/>
</dbReference>
<reference evidence="7 8" key="1">
    <citation type="submission" date="2014-02" db="EMBL/GenBank/DDBJ databases">
        <title>Draft Genome of Hylemonella gracilis isolated from the Niagara River.</title>
        <authorList>
            <person name="Pawlowski D.R."/>
            <person name="Koudelka G.B."/>
        </authorList>
    </citation>
    <scope>NUCLEOTIDE SEQUENCE [LARGE SCALE GENOMIC DNA]</scope>
    <source>
        <strain evidence="7 8">Niagara R</strain>
    </source>
</reference>
<feature type="region of interest" description="Disordered" evidence="6">
    <location>
        <begin position="132"/>
        <end position="160"/>
    </location>
</feature>
<dbReference type="Gene3D" id="1.20.120.340">
    <property type="entry name" value="Flagellar protein FliS"/>
    <property type="match status" value="1"/>
</dbReference>
<dbReference type="GO" id="GO:0071973">
    <property type="term" value="P:bacterial-type flagellum-dependent cell motility"/>
    <property type="evidence" value="ECO:0007669"/>
    <property type="project" value="TreeGrafter"/>
</dbReference>
<evidence type="ECO:0000313" key="8">
    <source>
        <dbReference type="Proteomes" id="UP000023268"/>
    </source>
</evidence>
<dbReference type="RefSeq" id="WP_035603425.1">
    <property type="nucleotide sequence ID" value="NZ_JEMG01000001.1"/>
</dbReference>
<comment type="caution">
    <text evidence="7">The sequence shown here is derived from an EMBL/GenBank/DDBJ whole genome shotgun (WGS) entry which is preliminary data.</text>
</comment>
<comment type="subcellular location">
    <subcellularLocation>
        <location evidence="1">Cytoplasm</location>
        <location evidence="1">Cytosol</location>
    </subcellularLocation>
</comment>
<evidence type="ECO:0000256" key="4">
    <source>
        <dbReference type="ARBA" id="ARBA00022795"/>
    </source>
</evidence>
<organism evidence="7 8">
    <name type="scientific">Hylemonella gracilis str. Niagara R</name>
    <dbReference type="NCBI Taxonomy" id="1458275"/>
    <lineage>
        <taxon>Bacteria</taxon>
        <taxon>Pseudomonadati</taxon>
        <taxon>Pseudomonadota</taxon>
        <taxon>Betaproteobacteria</taxon>
        <taxon>Burkholderiales</taxon>
        <taxon>Comamonadaceae</taxon>
        <taxon>Hylemonella</taxon>
    </lineage>
</organism>
<dbReference type="Pfam" id="PF02561">
    <property type="entry name" value="FliS"/>
    <property type="match status" value="1"/>
</dbReference>
<keyword evidence="7" id="KW-0969">Cilium</keyword>
<evidence type="ECO:0000256" key="6">
    <source>
        <dbReference type="SAM" id="MobiDB-lite"/>
    </source>
</evidence>
<dbReference type="PANTHER" id="PTHR34773:SF1">
    <property type="entry name" value="FLAGELLAR SECRETION CHAPERONE FLIS"/>
    <property type="match status" value="1"/>
</dbReference>
<evidence type="ECO:0000256" key="3">
    <source>
        <dbReference type="ARBA" id="ARBA00022490"/>
    </source>
</evidence>
<dbReference type="SUPFAM" id="SSF101116">
    <property type="entry name" value="Flagellar export chaperone FliS"/>
    <property type="match status" value="1"/>
</dbReference>
<evidence type="ECO:0000256" key="5">
    <source>
        <dbReference type="ARBA" id="ARBA00023186"/>
    </source>
</evidence>
<sequence>MFSPARPGAADAYRRIGFETSMHTVDQHQIVNLLFEGLLRELVRARGAIQRGDLPVKIDAISRALRILEEGLSTGLDRIDGGELAQNLSTLYDYCMRQMVLANARNDERLLQEVQSLLEPIAQSWKDIRTQALGPGADSGTTSVQDQGAGPYVSGAGTGR</sequence>
<comment type="similarity">
    <text evidence="2">Belongs to the FliS family.</text>
</comment>
<keyword evidence="4" id="KW-1005">Bacterial flagellum biogenesis</keyword>
<accession>A0A016XDJ6</accession>
<dbReference type="OrthoDB" id="9792010at2"/>
<dbReference type="InterPro" id="IPR036584">
    <property type="entry name" value="FliS_sf"/>
</dbReference>
<evidence type="ECO:0000256" key="1">
    <source>
        <dbReference type="ARBA" id="ARBA00004514"/>
    </source>
</evidence>
<gene>
    <name evidence="7" type="ORF">AZ34_00130</name>
</gene>
<dbReference type="eggNOG" id="COG1516">
    <property type="taxonomic scope" value="Bacteria"/>
</dbReference>
<name>A0A016XDJ6_9BURK</name>
<dbReference type="AlphaFoldDB" id="A0A016XDJ6"/>
<proteinExistence type="inferred from homology"/>
<dbReference type="EMBL" id="JEMG01000001">
    <property type="protein sequence ID" value="EYC49632.1"/>
    <property type="molecule type" value="Genomic_DNA"/>
</dbReference>
<keyword evidence="7" id="KW-0966">Cell projection</keyword>
<dbReference type="NCBIfam" id="TIGR00208">
    <property type="entry name" value="fliS"/>
    <property type="match status" value="1"/>
</dbReference>
<keyword evidence="3" id="KW-0963">Cytoplasm</keyword>
<keyword evidence="5" id="KW-0143">Chaperone</keyword>
<protein>
    <submittedName>
        <fullName evidence="7">Flagellar biosynthesis protein FliS</fullName>
    </submittedName>
</protein>
<dbReference type="STRING" id="1458275.AZ34_00130"/>
<keyword evidence="7" id="KW-0282">Flagellum</keyword>
<evidence type="ECO:0000313" key="7">
    <source>
        <dbReference type="EMBL" id="EYC49632.1"/>
    </source>
</evidence>
<dbReference type="GO" id="GO:0044780">
    <property type="term" value="P:bacterial-type flagellum assembly"/>
    <property type="evidence" value="ECO:0007669"/>
    <property type="project" value="InterPro"/>
</dbReference>
<dbReference type="InterPro" id="IPR003713">
    <property type="entry name" value="FliS"/>
</dbReference>
<dbReference type="GO" id="GO:0005829">
    <property type="term" value="C:cytosol"/>
    <property type="evidence" value="ECO:0007669"/>
    <property type="project" value="UniProtKB-SubCell"/>
</dbReference>
<dbReference type="CDD" id="cd16098">
    <property type="entry name" value="FliS"/>
    <property type="match status" value="1"/>
</dbReference>